<feature type="region of interest" description="Disordered" evidence="1">
    <location>
        <begin position="1"/>
        <end position="22"/>
    </location>
</feature>
<dbReference type="AlphaFoldDB" id="A0A7E4VDT2"/>
<proteinExistence type="predicted"/>
<feature type="compositionally biased region" description="Polar residues" evidence="1">
    <location>
        <begin position="147"/>
        <end position="161"/>
    </location>
</feature>
<protein>
    <submittedName>
        <fullName evidence="3">BHLH domain-containing protein</fullName>
    </submittedName>
</protein>
<keyword evidence="2" id="KW-1185">Reference proteome</keyword>
<dbReference type="WBParaSite" id="Pan_g19831.t1">
    <property type="protein sequence ID" value="Pan_g19831.t1"/>
    <property type="gene ID" value="Pan_g19831"/>
</dbReference>
<name>A0A7E4VDT2_PANRE</name>
<evidence type="ECO:0000313" key="3">
    <source>
        <dbReference type="WBParaSite" id="Pan_g19831.t1"/>
    </source>
</evidence>
<organism evidence="2 3">
    <name type="scientific">Panagrellus redivivus</name>
    <name type="common">Microworm</name>
    <dbReference type="NCBI Taxonomy" id="6233"/>
    <lineage>
        <taxon>Eukaryota</taxon>
        <taxon>Metazoa</taxon>
        <taxon>Ecdysozoa</taxon>
        <taxon>Nematoda</taxon>
        <taxon>Chromadorea</taxon>
        <taxon>Rhabditida</taxon>
        <taxon>Tylenchina</taxon>
        <taxon>Panagrolaimomorpha</taxon>
        <taxon>Panagrolaimoidea</taxon>
        <taxon>Panagrolaimidae</taxon>
        <taxon>Panagrellus</taxon>
    </lineage>
</organism>
<evidence type="ECO:0000313" key="2">
    <source>
        <dbReference type="Proteomes" id="UP000492821"/>
    </source>
</evidence>
<reference evidence="3" key="2">
    <citation type="submission" date="2020-10" db="UniProtKB">
        <authorList>
            <consortium name="WormBaseParasite"/>
        </authorList>
    </citation>
    <scope>IDENTIFICATION</scope>
</reference>
<dbReference type="Proteomes" id="UP000492821">
    <property type="component" value="Unassembled WGS sequence"/>
</dbReference>
<accession>A0A7E4VDT2</accession>
<feature type="compositionally biased region" description="Polar residues" evidence="1">
    <location>
        <begin position="49"/>
        <end position="78"/>
    </location>
</feature>
<evidence type="ECO:0000256" key="1">
    <source>
        <dbReference type="SAM" id="MobiDB-lite"/>
    </source>
</evidence>
<reference evidence="2" key="1">
    <citation type="journal article" date="2013" name="Genetics">
        <title>The draft genome and transcriptome of Panagrellus redivivus are shaped by the harsh demands of a free-living lifestyle.</title>
        <authorList>
            <person name="Srinivasan J."/>
            <person name="Dillman A.R."/>
            <person name="Macchietto M.G."/>
            <person name="Heikkinen L."/>
            <person name="Lakso M."/>
            <person name="Fracchia K.M."/>
            <person name="Antoshechkin I."/>
            <person name="Mortazavi A."/>
            <person name="Wong G."/>
            <person name="Sternberg P.W."/>
        </authorList>
    </citation>
    <scope>NUCLEOTIDE SEQUENCE [LARGE SCALE GENOMIC DNA]</scope>
    <source>
        <strain evidence="2">MT8872</strain>
    </source>
</reference>
<feature type="region of interest" description="Disordered" evidence="1">
    <location>
        <begin position="147"/>
        <end position="202"/>
    </location>
</feature>
<feature type="compositionally biased region" description="Basic and acidic residues" evidence="1">
    <location>
        <begin position="168"/>
        <end position="188"/>
    </location>
</feature>
<feature type="region of interest" description="Disordered" evidence="1">
    <location>
        <begin position="36"/>
        <end position="78"/>
    </location>
</feature>
<sequence>MEPNPDDGFSTHPVSSERGTNPLVFADQYGSYYNSWQPTQNGYRHGPPSSGSVYDYTGSNTQSDWNGSTGYGSQPDSQTHFVYNQQHNHSYTGYQQHTYQMPTGVPFQEPYESYQPEFTDAYLYLGPENPQPVDTVQMEETYAIVQSSEGLTPASTTSSAYNPPDPVSEEKKKEKGEARKISNKESQQRKRSLEKRNAANYRSNDETIRKMWQYVQELPPHTDFAEVQIKLLQDFREYMFFEENERHNKKSLTNSRS</sequence>